<dbReference type="Gene3D" id="2.60.40.1260">
    <property type="entry name" value="Lamin Tail domain"/>
    <property type="match status" value="1"/>
</dbReference>
<dbReference type="RefSeq" id="WP_367879189.1">
    <property type="nucleotide sequence ID" value="NZ_JBFNXX010000016.1"/>
</dbReference>
<evidence type="ECO:0000259" key="1">
    <source>
        <dbReference type="PROSITE" id="PS51841"/>
    </source>
</evidence>
<dbReference type="PROSITE" id="PS51841">
    <property type="entry name" value="LTD"/>
    <property type="match status" value="1"/>
</dbReference>
<dbReference type="SUPFAM" id="SSF74853">
    <property type="entry name" value="Lamin A/C globular tail domain"/>
    <property type="match status" value="1"/>
</dbReference>
<dbReference type="Pfam" id="PF00932">
    <property type="entry name" value="LTD"/>
    <property type="match status" value="1"/>
</dbReference>
<dbReference type="Proteomes" id="UP001556098">
    <property type="component" value="Unassembled WGS sequence"/>
</dbReference>
<evidence type="ECO:0000313" key="3">
    <source>
        <dbReference type="Proteomes" id="UP001556098"/>
    </source>
</evidence>
<name>A0ABV3RR45_9RHOB</name>
<dbReference type="InterPro" id="IPR036415">
    <property type="entry name" value="Lamin_tail_dom_sf"/>
</dbReference>
<reference evidence="2 3" key="1">
    <citation type="submission" date="2024-07" db="EMBL/GenBank/DDBJ databases">
        <title>Marimonas sp.nov., isolated from tidal-flat sediment.</title>
        <authorList>
            <person name="Jayan J.N."/>
            <person name="Lee S.S."/>
        </authorList>
    </citation>
    <scope>NUCLEOTIDE SEQUENCE [LARGE SCALE GENOMIC DNA]</scope>
    <source>
        <strain evidence="2 3">MJW-29</strain>
    </source>
</reference>
<gene>
    <name evidence="2" type="ORF">AB2B41_17905</name>
</gene>
<feature type="domain" description="LTD" evidence="1">
    <location>
        <begin position="1"/>
        <end position="163"/>
    </location>
</feature>
<dbReference type="Pfam" id="PF13403">
    <property type="entry name" value="Hint_2"/>
    <property type="match status" value="1"/>
</dbReference>
<dbReference type="SUPFAM" id="SSF51294">
    <property type="entry name" value="Hedgehog/intein (Hint) domain"/>
    <property type="match status" value="1"/>
</dbReference>
<dbReference type="InterPro" id="IPR001322">
    <property type="entry name" value="Lamin_tail_dom"/>
</dbReference>
<dbReference type="EMBL" id="JBFNXX010000016">
    <property type="protein sequence ID" value="MEW9921488.1"/>
    <property type="molecule type" value="Genomic_DNA"/>
</dbReference>
<evidence type="ECO:0000313" key="2">
    <source>
        <dbReference type="EMBL" id="MEW9921488.1"/>
    </source>
</evidence>
<accession>A0ABV3RR45</accession>
<protein>
    <submittedName>
        <fullName evidence="2">Hint domain-containing protein</fullName>
    </submittedName>
</protein>
<sequence length="384" mass="40765">MDGLIISEILADNAGASAIDTDGDGWSNKADEFIEIQNTTNSTISLDGYEIWSQKGGLLYSFGSGDTIAAGGTATVVGEYTGTPPAGYYESTTNNNINWLPDGEGQKFDSIFLVNSNTGEYVVLSYGAPPRTPVLPAGFPGTTRIGAGETIDSSAPNGTAFVRDINGDMVEGTPSPGTPGVPCFCAGTLIDTDLGAVPVQFLRPGARLLTLDDGVSTLLGIRRFEISPAAQAHDPSLLPLRLPRGLCGASMPLELSPNHRVLVRSFQANLLFESAEVLIAAKLLAGFGAMQLDPTSRPLVYFHLLLGRHAVLRAHGIWAESLFLGDMVRAHYKNMVAWDLLPGVSLADLGHAETARLVLRAYEARLLLGLIAPPDARRVWHLAA</sequence>
<proteinExistence type="predicted"/>
<keyword evidence="3" id="KW-1185">Reference proteome</keyword>
<dbReference type="InterPro" id="IPR036844">
    <property type="entry name" value="Hint_dom_sf"/>
</dbReference>
<dbReference type="InterPro" id="IPR028992">
    <property type="entry name" value="Hedgehog/Intein_dom"/>
</dbReference>
<organism evidence="2 3">
    <name type="scientific">Sulfitobacter sediminis</name>
    <dbReference type="NCBI Taxonomy" id="3234186"/>
    <lineage>
        <taxon>Bacteria</taxon>
        <taxon>Pseudomonadati</taxon>
        <taxon>Pseudomonadota</taxon>
        <taxon>Alphaproteobacteria</taxon>
        <taxon>Rhodobacterales</taxon>
        <taxon>Roseobacteraceae</taxon>
        <taxon>Sulfitobacter</taxon>
    </lineage>
</organism>
<comment type="caution">
    <text evidence="2">The sequence shown here is derived from an EMBL/GenBank/DDBJ whole genome shotgun (WGS) entry which is preliminary data.</text>
</comment>